<name>A0A7J6VH48_THATH</name>
<dbReference type="Proteomes" id="UP000554482">
    <property type="component" value="Unassembled WGS sequence"/>
</dbReference>
<proteinExistence type="predicted"/>
<accession>A0A7J6VH48</accession>
<evidence type="ECO:0000313" key="2">
    <source>
        <dbReference type="Proteomes" id="UP000554482"/>
    </source>
</evidence>
<evidence type="ECO:0000313" key="1">
    <source>
        <dbReference type="EMBL" id="KAF5183938.1"/>
    </source>
</evidence>
<sequence>MSNFLRNLGILNSTFDIRNLIAISDATVTDVHNITITTLPASNSLTPQQLQNELLHFQQNEAKIYGQTNESFIENTNTLAMFDQDPHNEFLTTDYAGTTEIRSNTTHFMTLGNMINSMAATDLELYGFALENKLEPSPNASGTNTLVGLHL</sequence>
<gene>
    <name evidence="1" type="ORF">FRX31_026475</name>
</gene>
<reference evidence="1 2" key="1">
    <citation type="submission" date="2020-06" db="EMBL/GenBank/DDBJ databases">
        <title>Transcriptomic and genomic resources for Thalictrum thalictroides and T. hernandezii: Facilitating candidate gene discovery in an emerging model plant lineage.</title>
        <authorList>
            <person name="Arias T."/>
            <person name="Riano-Pachon D.M."/>
            <person name="Di Stilio V.S."/>
        </authorList>
    </citation>
    <scope>NUCLEOTIDE SEQUENCE [LARGE SCALE GENOMIC DNA]</scope>
    <source>
        <strain evidence="2">cv. WT478/WT964</strain>
        <tissue evidence="1">Leaves</tissue>
    </source>
</reference>
<protein>
    <submittedName>
        <fullName evidence="1">Uncharacterized protein</fullName>
    </submittedName>
</protein>
<organism evidence="1 2">
    <name type="scientific">Thalictrum thalictroides</name>
    <name type="common">Rue-anemone</name>
    <name type="synonym">Anemone thalictroides</name>
    <dbReference type="NCBI Taxonomy" id="46969"/>
    <lineage>
        <taxon>Eukaryota</taxon>
        <taxon>Viridiplantae</taxon>
        <taxon>Streptophyta</taxon>
        <taxon>Embryophyta</taxon>
        <taxon>Tracheophyta</taxon>
        <taxon>Spermatophyta</taxon>
        <taxon>Magnoliopsida</taxon>
        <taxon>Ranunculales</taxon>
        <taxon>Ranunculaceae</taxon>
        <taxon>Thalictroideae</taxon>
        <taxon>Thalictrum</taxon>
    </lineage>
</organism>
<comment type="caution">
    <text evidence="1">The sequence shown here is derived from an EMBL/GenBank/DDBJ whole genome shotgun (WGS) entry which is preliminary data.</text>
</comment>
<dbReference type="AlphaFoldDB" id="A0A7J6VH48"/>
<dbReference type="EMBL" id="JABWDY010032749">
    <property type="protein sequence ID" value="KAF5183938.1"/>
    <property type="molecule type" value="Genomic_DNA"/>
</dbReference>
<keyword evidence="2" id="KW-1185">Reference proteome</keyword>